<accession>A0ABN9RQ73</accession>
<evidence type="ECO:0000313" key="8">
    <source>
        <dbReference type="EMBL" id="CAK0820363.1"/>
    </source>
</evidence>
<keyword evidence="5" id="KW-1133">Transmembrane helix</keyword>
<evidence type="ECO:0000256" key="6">
    <source>
        <dbReference type="ARBA" id="ARBA00023136"/>
    </source>
</evidence>
<keyword evidence="7" id="KW-0732">Signal</keyword>
<keyword evidence="3" id="KW-0812">Transmembrane</keyword>
<gene>
    <name evidence="8" type="ORF">PCOR1329_LOCUS22068</name>
</gene>
<keyword evidence="6" id="KW-0472">Membrane</keyword>
<proteinExistence type="inferred from homology"/>
<feature type="chain" id="PRO_5047475042" description="Protein xylosyltransferase" evidence="7">
    <location>
        <begin position="20"/>
        <end position="343"/>
    </location>
</feature>
<dbReference type="EMBL" id="CAUYUJ010007334">
    <property type="protein sequence ID" value="CAK0820363.1"/>
    <property type="molecule type" value="Genomic_DNA"/>
</dbReference>
<organism evidence="8 9">
    <name type="scientific">Prorocentrum cordatum</name>
    <dbReference type="NCBI Taxonomy" id="2364126"/>
    <lineage>
        <taxon>Eukaryota</taxon>
        <taxon>Sar</taxon>
        <taxon>Alveolata</taxon>
        <taxon>Dinophyceae</taxon>
        <taxon>Prorocentrales</taxon>
        <taxon>Prorocentraceae</taxon>
        <taxon>Prorocentrum</taxon>
    </lineage>
</organism>
<evidence type="ECO:0000256" key="1">
    <source>
        <dbReference type="ARBA" id="ARBA00004606"/>
    </source>
</evidence>
<evidence type="ECO:0000256" key="4">
    <source>
        <dbReference type="ARBA" id="ARBA00022968"/>
    </source>
</evidence>
<evidence type="ECO:0000256" key="5">
    <source>
        <dbReference type="ARBA" id="ARBA00022989"/>
    </source>
</evidence>
<name>A0ABN9RQ73_9DINO</name>
<evidence type="ECO:0008006" key="10">
    <source>
        <dbReference type="Google" id="ProtNLM"/>
    </source>
</evidence>
<keyword evidence="9" id="KW-1185">Reference proteome</keyword>
<dbReference type="PANTHER" id="PTHR23033:SF8">
    <property type="entry name" value="HEXOSYLTRANSFERASE"/>
    <property type="match status" value="1"/>
</dbReference>
<comment type="caution">
    <text evidence="8">The sequence shown here is derived from an EMBL/GenBank/DDBJ whole genome shotgun (WGS) entry which is preliminary data.</text>
</comment>
<evidence type="ECO:0000256" key="2">
    <source>
        <dbReference type="ARBA" id="ARBA00006462"/>
    </source>
</evidence>
<dbReference type="Proteomes" id="UP001189429">
    <property type="component" value="Unassembled WGS sequence"/>
</dbReference>
<comment type="subcellular location">
    <subcellularLocation>
        <location evidence="1">Membrane</location>
        <topology evidence="1">Single-pass type II membrane protein</topology>
    </subcellularLocation>
</comment>
<dbReference type="PANTHER" id="PTHR23033">
    <property type="entry name" value="BETA1,3-GALACTOSYLTRANSFERASE"/>
    <property type="match status" value="1"/>
</dbReference>
<feature type="signal peptide" evidence="7">
    <location>
        <begin position="1"/>
        <end position="19"/>
    </location>
</feature>
<keyword evidence="4" id="KW-0735">Signal-anchor</keyword>
<sequence>MLVRLGLLTICSTACVGSGLKLESDGKTTGTPTGSIHALMTRALFDYQDHVDRVQAMRETWGTDPNMNLKFLDFGVDRFETEYRNWCTEKANCPLGGGYSTAESEINVPADIVESELWNLDGHIWAMRQALADPTCQWILIGKDMLALHVRNLRNYLARFDSSQSLVLGNRMGMGGSNLVMASPWGHIFSRGAAQELVDNWEGGLRLREPIYNTDYLRARGGETGYGFGHALGHMRVPVQFVDTRDAEGQDRFLLWPPSRMDKGDWWDSWYPSFRIEKPKAALSPEAFLFFFAGADEIRLLSNFFEYEGETEGFVNEHQRATGQRMYQKTTWEMLSTLKWHNA</sequence>
<evidence type="ECO:0000256" key="3">
    <source>
        <dbReference type="ARBA" id="ARBA00022692"/>
    </source>
</evidence>
<comment type="similarity">
    <text evidence="2">Belongs to the glycosyltransferase 31 family. Beta3-Gal-T subfamily.</text>
</comment>
<dbReference type="Gene3D" id="3.90.550.50">
    <property type="match status" value="1"/>
</dbReference>
<evidence type="ECO:0000313" key="9">
    <source>
        <dbReference type="Proteomes" id="UP001189429"/>
    </source>
</evidence>
<reference evidence="8" key="1">
    <citation type="submission" date="2023-10" db="EMBL/GenBank/DDBJ databases">
        <authorList>
            <person name="Chen Y."/>
            <person name="Shah S."/>
            <person name="Dougan E. K."/>
            <person name="Thang M."/>
            <person name="Chan C."/>
        </authorList>
    </citation>
    <scope>NUCLEOTIDE SEQUENCE [LARGE SCALE GENOMIC DNA]</scope>
</reference>
<evidence type="ECO:0000256" key="7">
    <source>
        <dbReference type="SAM" id="SignalP"/>
    </source>
</evidence>
<protein>
    <recommendedName>
        <fullName evidence="10">Protein xylosyltransferase</fullName>
    </recommendedName>
</protein>
<dbReference type="InterPro" id="IPR026050">
    <property type="entry name" value="C1GALT1/C1GALT1_chp1"/>
</dbReference>